<evidence type="ECO:0000256" key="5">
    <source>
        <dbReference type="SAM" id="MobiDB-lite"/>
    </source>
</evidence>
<dbReference type="PROSITE" id="PS00697">
    <property type="entry name" value="DNA_LIGASE_A1"/>
    <property type="match status" value="1"/>
</dbReference>
<keyword evidence="3 7" id="KW-0436">Ligase</keyword>
<dbReference type="InterPro" id="IPR014146">
    <property type="entry name" value="LigD_ligase_dom"/>
</dbReference>
<dbReference type="GO" id="GO:0006310">
    <property type="term" value="P:DNA recombination"/>
    <property type="evidence" value="ECO:0007669"/>
    <property type="project" value="InterPro"/>
</dbReference>
<dbReference type="InterPro" id="IPR012340">
    <property type="entry name" value="NA-bd_OB-fold"/>
</dbReference>
<dbReference type="GO" id="GO:0005524">
    <property type="term" value="F:ATP binding"/>
    <property type="evidence" value="ECO:0007669"/>
    <property type="project" value="InterPro"/>
</dbReference>
<dbReference type="NCBIfam" id="TIGR02779">
    <property type="entry name" value="NHEJ_ligase_lig"/>
    <property type="match status" value="1"/>
</dbReference>
<dbReference type="PANTHER" id="PTHR45674:SF4">
    <property type="entry name" value="DNA LIGASE 1"/>
    <property type="match status" value="1"/>
</dbReference>
<evidence type="ECO:0000256" key="3">
    <source>
        <dbReference type="ARBA" id="ARBA00022598"/>
    </source>
</evidence>
<dbReference type="PROSITE" id="PS50160">
    <property type="entry name" value="DNA_LIGASE_A3"/>
    <property type="match status" value="1"/>
</dbReference>
<dbReference type="Pfam" id="PF01068">
    <property type="entry name" value="DNA_ligase_A_M"/>
    <property type="match status" value="1"/>
</dbReference>
<feature type="compositionally biased region" description="Basic and acidic residues" evidence="5">
    <location>
        <begin position="1"/>
        <end position="15"/>
    </location>
</feature>
<evidence type="ECO:0000259" key="6">
    <source>
        <dbReference type="PROSITE" id="PS50160"/>
    </source>
</evidence>
<accession>A0A9X3NEK9</accession>
<comment type="caution">
    <text evidence="7">The sequence shown here is derived from an EMBL/GenBank/DDBJ whole genome shotgun (WGS) entry which is preliminary data.</text>
</comment>
<keyword evidence="8" id="KW-1185">Reference proteome</keyword>
<feature type="region of interest" description="Disordered" evidence="5">
    <location>
        <begin position="1"/>
        <end position="22"/>
    </location>
</feature>
<dbReference type="InterPro" id="IPR016059">
    <property type="entry name" value="DNA_ligase_ATP-dep_CS"/>
</dbReference>
<dbReference type="RefSeq" id="WP_270029527.1">
    <property type="nucleotide sequence ID" value="NZ_JAPDDP010000096.1"/>
</dbReference>
<dbReference type="Gene3D" id="3.30.470.30">
    <property type="entry name" value="DNA ligase/mRNA capping enzyme"/>
    <property type="match status" value="1"/>
</dbReference>
<comment type="catalytic activity">
    <reaction evidence="4">
        <text>ATP + (deoxyribonucleotide)n-3'-hydroxyl + 5'-phospho-(deoxyribonucleotide)m = (deoxyribonucleotide)n+m + AMP + diphosphate.</text>
        <dbReference type="EC" id="6.5.1.1"/>
    </reaction>
</comment>
<reference evidence="7" key="1">
    <citation type="submission" date="2022-10" db="EMBL/GenBank/DDBJ databases">
        <title>The WGS of Solirubrobacter phytolaccae KCTC 29190.</title>
        <authorList>
            <person name="Jiang Z."/>
        </authorList>
    </citation>
    <scope>NUCLEOTIDE SEQUENCE</scope>
    <source>
        <strain evidence="7">KCTC 29190</strain>
    </source>
</reference>
<dbReference type="CDD" id="cd07971">
    <property type="entry name" value="OBF_DNA_ligase_LigD"/>
    <property type="match status" value="1"/>
</dbReference>
<dbReference type="GO" id="GO:0006281">
    <property type="term" value="P:DNA repair"/>
    <property type="evidence" value="ECO:0007669"/>
    <property type="project" value="InterPro"/>
</dbReference>
<dbReference type="Gene3D" id="2.40.50.140">
    <property type="entry name" value="Nucleic acid-binding proteins"/>
    <property type="match status" value="1"/>
</dbReference>
<dbReference type="InterPro" id="IPR012310">
    <property type="entry name" value="DNA_ligase_ATP-dep_cent"/>
</dbReference>
<dbReference type="Pfam" id="PF13298">
    <property type="entry name" value="LigD_N"/>
    <property type="match status" value="1"/>
</dbReference>
<evidence type="ECO:0000256" key="2">
    <source>
        <dbReference type="ARBA" id="ARBA00012727"/>
    </source>
</evidence>
<dbReference type="InterPro" id="IPR014144">
    <property type="entry name" value="LigD_PE_domain"/>
</dbReference>
<dbReference type="AlphaFoldDB" id="A0A9X3NEK9"/>
<feature type="domain" description="ATP-dependent DNA ligase family profile" evidence="6">
    <location>
        <begin position="266"/>
        <end position="382"/>
    </location>
</feature>
<dbReference type="GO" id="GO:0003910">
    <property type="term" value="F:DNA ligase (ATP) activity"/>
    <property type="evidence" value="ECO:0007669"/>
    <property type="project" value="UniProtKB-EC"/>
</dbReference>
<dbReference type="SUPFAM" id="SSF50249">
    <property type="entry name" value="Nucleic acid-binding proteins"/>
    <property type="match status" value="1"/>
</dbReference>
<dbReference type="EMBL" id="JAPDDP010000096">
    <property type="protein sequence ID" value="MDA0185053.1"/>
    <property type="molecule type" value="Genomic_DNA"/>
</dbReference>
<dbReference type="CDD" id="cd07906">
    <property type="entry name" value="Adenylation_DNA_ligase_LigD_LigC"/>
    <property type="match status" value="1"/>
</dbReference>
<dbReference type="InterPro" id="IPR012309">
    <property type="entry name" value="DNA_ligase_ATP-dep_C"/>
</dbReference>
<dbReference type="Proteomes" id="UP001147653">
    <property type="component" value="Unassembled WGS sequence"/>
</dbReference>
<dbReference type="SUPFAM" id="SSF56091">
    <property type="entry name" value="DNA ligase/mRNA capping enzyme, catalytic domain"/>
    <property type="match status" value="1"/>
</dbReference>
<gene>
    <name evidence="7" type="primary">ligD</name>
    <name evidence="7" type="ORF">OJ997_32410</name>
</gene>
<evidence type="ECO:0000313" key="7">
    <source>
        <dbReference type="EMBL" id="MDA0185053.1"/>
    </source>
</evidence>
<sequence>MADRLDRYRAKRDFEETPEPAGEIGSEEALRFVVQEHSARAMHWDLRLEHGGTLVSWAIPKGIPVDPKKNGLAVQTEDHPLEYLDFHGEIPAGNYGAGTMKIFDRGTYEMHKWRDKEVMVTFHGERVRGKYVLFKTGGKNWMIHRMDPPEDPTRAPLPEWVDPMLARQGELPGDEGWAYEIKWDGIRAVAYVEGGRIRLMSRRKSNITAGYPELAPLGRAVGAHEVILDGEIVSFENGLPSFQRLQGRMNLTSEAQIRRMATREPVVYMIFDLLFLDGHSLLDQTYEDRRRLLAKLELTDTAWQTPAYHVGNGAGLLAATKAQGLEGVVAKRLNCPYVPGRRSPGWLKVKNVRSTEVVVGGWTYGDGGRSGRIGALAIGFYEDGELYHAGRVGSGFNDAELKRVQALLEPLARETNPFTAGPKPEKVTMFVEPRLVASVVYGDMTRDGTLRHPVYKGLRDDIAPEDVGRPD</sequence>
<organism evidence="7 8">
    <name type="scientific">Solirubrobacter phytolaccae</name>
    <dbReference type="NCBI Taxonomy" id="1404360"/>
    <lineage>
        <taxon>Bacteria</taxon>
        <taxon>Bacillati</taxon>
        <taxon>Actinomycetota</taxon>
        <taxon>Thermoleophilia</taxon>
        <taxon>Solirubrobacterales</taxon>
        <taxon>Solirubrobacteraceae</taxon>
        <taxon>Solirubrobacter</taxon>
    </lineage>
</organism>
<evidence type="ECO:0000256" key="4">
    <source>
        <dbReference type="ARBA" id="ARBA00034003"/>
    </source>
</evidence>
<dbReference type="Gene3D" id="3.30.1490.70">
    <property type="match status" value="1"/>
</dbReference>
<dbReference type="InterPro" id="IPR050191">
    <property type="entry name" value="ATP-dep_DNA_ligase"/>
</dbReference>
<dbReference type="NCBIfam" id="TIGR02777">
    <property type="entry name" value="LigD_PE_dom"/>
    <property type="match status" value="1"/>
</dbReference>
<name>A0A9X3NEK9_9ACTN</name>
<evidence type="ECO:0000313" key="8">
    <source>
        <dbReference type="Proteomes" id="UP001147653"/>
    </source>
</evidence>
<protein>
    <recommendedName>
        <fullName evidence="2">DNA ligase (ATP)</fullName>
        <ecNumber evidence="2">6.5.1.1</ecNumber>
    </recommendedName>
</protein>
<comment type="similarity">
    <text evidence="1">Belongs to the ATP-dependent DNA ligase family.</text>
</comment>
<dbReference type="EC" id="6.5.1.1" evidence="2"/>
<dbReference type="PANTHER" id="PTHR45674">
    <property type="entry name" value="DNA LIGASE 1/3 FAMILY MEMBER"/>
    <property type="match status" value="1"/>
</dbReference>
<evidence type="ECO:0000256" key="1">
    <source>
        <dbReference type="ARBA" id="ARBA00007572"/>
    </source>
</evidence>
<proteinExistence type="inferred from homology"/>
<dbReference type="Pfam" id="PF04679">
    <property type="entry name" value="DNA_ligase_A_C"/>
    <property type="match status" value="1"/>
</dbReference>